<evidence type="ECO:0000313" key="1">
    <source>
        <dbReference type="EMBL" id="GAA1615428.1"/>
    </source>
</evidence>
<protein>
    <submittedName>
        <fullName evidence="1">Uncharacterized protein</fullName>
    </submittedName>
</protein>
<gene>
    <name evidence="1" type="ORF">GCM10009789_81870</name>
</gene>
<dbReference type="RefSeq" id="WP_344222168.1">
    <property type="nucleotide sequence ID" value="NZ_BAAAOS010000064.1"/>
</dbReference>
<dbReference type="Proteomes" id="UP001500393">
    <property type="component" value="Unassembled WGS sequence"/>
</dbReference>
<comment type="caution">
    <text evidence="1">The sequence shown here is derived from an EMBL/GenBank/DDBJ whole genome shotgun (WGS) entry which is preliminary data.</text>
</comment>
<dbReference type="EMBL" id="BAAAOS010000064">
    <property type="protein sequence ID" value="GAA1615428.1"/>
    <property type="molecule type" value="Genomic_DNA"/>
</dbReference>
<name>A0ABN2EUY1_9ACTN</name>
<reference evidence="1 2" key="1">
    <citation type="journal article" date="2019" name="Int. J. Syst. Evol. Microbiol.">
        <title>The Global Catalogue of Microorganisms (GCM) 10K type strain sequencing project: providing services to taxonomists for standard genome sequencing and annotation.</title>
        <authorList>
            <consortium name="The Broad Institute Genomics Platform"/>
            <consortium name="The Broad Institute Genome Sequencing Center for Infectious Disease"/>
            <person name="Wu L."/>
            <person name="Ma J."/>
        </authorList>
    </citation>
    <scope>NUCLEOTIDE SEQUENCE [LARGE SCALE GENOMIC DNA]</scope>
    <source>
        <strain evidence="1 2">JCM 14969</strain>
    </source>
</reference>
<keyword evidence="2" id="KW-1185">Reference proteome</keyword>
<evidence type="ECO:0000313" key="2">
    <source>
        <dbReference type="Proteomes" id="UP001500393"/>
    </source>
</evidence>
<organism evidence="1 2">
    <name type="scientific">Kribbella sancticallisti</name>
    <dbReference type="NCBI Taxonomy" id="460087"/>
    <lineage>
        <taxon>Bacteria</taxon>
        <taxon>Bacillati</taxon>
        <taxon>Actinomycetota</taxon>
        <taxon>Actinomycetes</taxon>
        <taxon>Propionibacteriales</taxon>
        <taxon>Kribbellaceae</taxon>
        <taxon>Kribbella</taxon>
    </lineage>
</organism>
<sequence>MVLALLTVPGALLSVENQKEAVAIKKLGPMVEQPWGTEIEVSVSGLVPGRPYRLMTADADGHRVAAGSIEVAERRPVRARLVSAQRRHVITSLLVESRPGEVIAVLAVPYHG</sequence>
<proteinExistence type="predicted"/>
<accession>A0ABN2EUY1</accession>